<dbReference type="InterPro" id="IPR003594">
    <property type="entry name" value="HATPase_dom"/>
</dbReference>
<keyword evidence="9 17" id="KW-0418">Kinase</keyword>
<evidence type="ECO:0000256" key="2">
    <source>
        <dbReference type="ARBA" id="ARBA00004651"/>
    </source>
</evidence>
<reference evidence="17 18" key="1">
    <citation type="submission" date="2016-10" db="EMBL/GenBank/DDBJ databases">
        <authorList>
            <person name="de Groot N.N."/>
        </authorList>
    </citation>
    <scope>NUCLEOTIDE SEQUENCE [LARGE SCALE GENOMIC DNA]</scope>
    <source>
        <strain evidence="17 18">CGMCC 1.7727</strain>
    </source>
</reference>
<feature type="transmembrane region" description="Helical" evidence="14">
    <location>
        <begin position="6"/>
        <end position="27"/>
    </location>
</feature>
<evidence type="ECO:0000256" key="10">
    <source>
        <dbReference type="ARBA" id="ARBA00022840"/>
    </source>
</evidence>
<evidence type="ECO:0000313" key="17">
    <source>
        <dbReference type="EMBL" id="SER37633.1"/>
    </source>
</evidence>
<evidence type="ECO:0000256" key="11">
    <source>
        <dbReference type="ARBA" id="ARBA00022989"/>
    </source>
</evidence>
<keyword evidence="13 14" id="KW-0472">Membrane</keyword>
<dbReference type="Pfam" id="PF00512">
    <property type="entry name" value="HisKA"/>
    <property type="match status" value="1"/>
</dbReference>
<keyword evidence="8" id="KW-0547">Nucleotide-binding</keyword>
<organism evidence="17 18">
    <name type="scientific">Gracilibacillus ureilyticus</name>
    <dbReference type="NCBI Taxonomy" id="531814"/>
    <lineage>
        <taxon>Bacteria</taxon>
        <taxon>Bacillati</taxon>
        <taxon>Bacillota</taxon>
        <taxon>Bacilli</taxon>
        <taxon>Bacillales</taxon>
        <taxon>Bacillaceae</taxon>
        <taxon>Gracilibacillus</taxon>
    </lineage>
</organism>
<dbReference type="PANTHER" id="PTHR45436">
    <property type="entry name" value="SENSOR HISTIDINE KINASE YKOH"/>
    <property type="match status" value="1"/>
</dbReference>
<dbReference type="EC" id="2.7.13.3" evidence="3"/>
<evidence type="ECO:0000259" key="15">
    <source>
        <dbReference type="PROSITE" id="PS50109"/>
    </source>
</evidence>
<proteinExistence type="predicted"/>
<evidence type="ECO:0000256" key="3">
    <source>
        <dbReference type="ARBA" id="ARBA00012438"/>
    </source>
</evidence>
<evidence type="ECO:0000256" key="8">
    <source>
        <dbReference type="ARBA" id="ARBA00022741"/>
    </source>
</evidence>
<dbReference type="OrthoDB" id="9780718at2"/>
<sequence length="445" mass="51054">MKLQYQLTIAFTTLLVIIMMISGVTIYSQMLQMLIKDEQRQLEDKGELIVNFILSENLNDTYNAKRLLEMLKAYNLQVFAYDENTDQIIFTSIDIQTLESWVERYDMNATNQPLWQAGDEKYVVSILPIYSGFSTQHLVLLTPLDDLQEVRESLIGRLMLIFFIGIAVAVLLSHYLTTKLVTPLTKLRHQLKKIERRKFDEMEEIKATGEIKEVEQSVVEMANELNSFIQSQRQFFQNASHELKTPLMTIQGYAEGIRDGIFEGEDADRGLNVMVEEIKRLKKIINEIILLAKLDSEANIYEEEKIELKEFLDQVMARAIPIANEKGVEIELNRLENHTLTFDYEKMLQAVMNIVANAIRHSRTKVEISVYEKNKQVYIEIKDDGEGIEEELLTKLFHRFVKGNSGETGLGLAIARAIVERSGGTITANNHDDGGAVFCLKFVKK</sequence>
<evidence type="ECO:0000259" key="16">
    <source>
        <dbReference type="PROSITE" id="PS50885"/>
    </source>
</evidence>
<evidence type="ECO:0000256" key="4">
    <source>
        <dbReference type="ARBA" id="ARBA00022475"/>
    </source>
</evidence>
<dbReference type="AlphaFoldDB" id="A0A1H9NQL1"/>
<evidence type="ECO:0000256" key="9">
    <source>
        <dbReference type="ARBA" id="ARBA00022777"/>
    </source>
</evidence>
<keyword evidence="6" id="KW-0808">Transferase</keyword>
<dbReference type="GO" id="GO:0005524">
    <property type="term" value="F:ATP binding"/>
    <property type="evidence" value="ECO:0007669"/>
    <property type="project" value="UniProtKB-KW"/>
</dbReference>
<dbReference type="STRING" id="531814.SAMN04487944_103239"/>
<keyword evidence="5" id="KW-0597">Phosphoprotein</keyword>
<dbReference type="InterPro" id="IPR003660">
    <property type="entry name" value="HAMP_dom"/>
</dbReference>
<evidence type="ECO:0000256" key="12">
    <source>
        <dbReference type="ARBA" id="ARBA00023012"/>
    </source>
</evidence>
<dbReference type="InterPro" id="IPR004358">
    <property type="entry name" value="Sig_transdc_His_kin-like_C"/>
</dbReference>
<dbReference type="CDD" id="cd00082">
    <property type="entry name" value="HisKA"/>
    <property type="match status" value="1"/>
</dbReference>
<dbReference type="Gene3D" id="3.30.565.10">
    <property type="entry name" value="Histidine kinase-like ATPase, C-terminal domain"/>
    <property type="match status" value="1"/>
</dbReference>
<dbReference type="SMART" id="SM00387">
    <property type="entry name" value="HATPase_c"/>
    <property type="match status" value="1"/>
</dbReference>
<evidence type="ECO:0000256" key="13">
    <source>
        <dbReference type="ARBA" id="ARBA00023136"/>
    </source>
</evidence>
<dbReference type="Gene3D" id="6.10.340.10">
    <property type="match status" value="1"/>
</dbReference>
<keyword evidence="7 14" id="KW-0812">Transmembrane</keyword>
<dbReference type="FunFam" id="1.10.287.130:FF:000001">
    <property type="entry name" value="Two-component sensor histidine kinase"/>
    <property type="match status" value="1"/>
</dbReference>
<evidence type="ECO:0000256" key="5">
    <source>
        <dbReference type="ARBA" id="ARBA00022553"/>
    </source>
</evidence>
<keyword evidence="18" id="KW-1185">Reference proteome</keyword>
<feature type="domain" description="Histidine kinase" evidence="15">
    <location>
        <begin position="238"/>
        <end position="445"/>
    </location>
</feature>
<comment type="subcellular location">
    <subcellularLocation>
        <location evidence="2">Cell membrane</location>
        <topology evidence="2">Multi-pass membrane protein</topology>
    </subcellularLocation>
</comment>
<keyword evidence="10" id="KW-0067">ATP-binding</keyword>
<dbReference type="InterPro" id="IPR050428">
    <property type="entry name" value="TCS_sensor_his_kinase"/>
</dbReference>
<dbReference type="Pfam" id="PF02518">
    <property type="entry name" value="HATPase_c"/>
    <property type="match status" value="1"/>
</dbReference>
<dbReference type="InterPro" id="IPR036890">
    <property type="entry name" value="HATPase_C_sf"/>
</dbReference>
<dbReference type="PRINTS" id="PR00344">
    <property type="entry name" value="BCTRLSENSOR"/>
</dbReference>
<dbReference type="InterPro" id="IPR003661">
    <property type="entry name" value="HisK_dim/P_dom"/>
</dbReference>
<dbReference type="InterPro" id="IPR005467">
    <property type="entry name" value="His_kinase_dom"/>
</dbReference>
<comment type="catalytic activity">
    <reaction evidence="1">
        <text>ATP + protein L-histidine = ADP + protein N-phospho-L-histidine.</text>
        <dbReference type="EC" id="2.7.13.3"/>
    </reaction>
</comment>
<dbReference type="SMART" id="SM00388">
    <property type="entry name" value="HisKA"/>
    <property type="match status" value="1"/>
</dbReference>
<feature type="transmembrane region" description="Helical" evidence="14">
    <location>
        <begin position="158"/>
        <end position="176"/>
    </location>
</feature>
<accession>A0A1H9NQL1</accession>
<name>A0A1H9NQL1_9BACI</name>
<evidence type="ECO:0000256" key="7">
    <source>
        <dbReference type="ARBA" id="ARBA00022692"/>
    </source>
</evidence>
<evidence type="ECO:0000256" key="6">
    <source>
        <dbReference type="ARBA" id="ARBA00022679"/>
    </source>
</evidence>
<evidence type="ECO:0000256" key="1">
    <source>
        <dbReference type="ARBA" id="ARBA00000085"/>
    </source>
</evidence>
<dbReference type="PROSITE" id="PS50109">
    <property type="entry name" value="HIS_KIN"/>
    <property type="match status" value="1"/>
</dbReference>
<keyword evidence="11 14" id="KW-1133">Transmembrane helix</keyword>
<dbReference type="SUPFAM" id="SSF55874">
    <property type="entry name" value="ATPase domain of HSP90 chaperone/DNA topoisomerase II/histidine kinase"/>
    <property type="match status" value="1"/>
</dbReference>
<dbReference type="InterPro" id="IPR036097">
    <property type="entry name" value="HisK_dim/P_sf"/>
</dbReference>
<dbReference type="GO" id="GO:0000155">
    <property type="term" value="F:phosphorelay sensor kinase activity"/>
    <property type="evidence" value="ECO:0007669"/>
    <property type="project" value="InterPro"/>
</dbReference>
<evidence type="ECO:0000256" key="14">
    <source>
        <dbReference type="SAM" id="Phobius"/>
    </source>
</evidence>
<dbReference type="EMBL" id="FOGL01000003">
    <property type="protein sequence ID" value="SER37633.1"/>
    <property type="molecule type" value="Genomic_DNA"/>
</dbReference>
<dbReference type="RefSeq" id="WP_089739845.1">
    <property type="nucleotide sequence ID" value="NZ_FOGL01000003.1"/>
</dbReference>
<dbReference type="PROSITE" id="PS50885">
    <property type="entry name" value="HAMP"/>
    <property type="match status" value="1"/>
</dbReference>
<evidence type="ECO:0000313" key="18">
    <source>
        <dbReference type="Proteomes" id="UP000199687"/>
    </source>
</evidence>
<keyword evidence="4" id="KW-1003">Cell membrane</keyword>
<dbReference type="PANTHER" id="PTHR45436:SF5">
    <property type="entry name" value="SENSOR HISTIDINE KINASE TRCS"/>
    <property type="match status" value="1"/>
</dbReference>
<gene>
    <name evidence="17" type="ORF">SAMN04487944_103239</name>
</gene>
<dbReference type="GO" id="GO:0005886">
    <property type="term" value="C:plasma membrane"/>
    <property type="evidence" value="ECO:0007669"/>
    <property type="project" value="UniProtKB-SubCell"/>
</dbReference>
<keyword evidence="12" id="KW-0902">Two-component regulatory system</keyword>
<dbReference type="SUPFAM" id="SSF47384">
    <property type="entry name" value="Homodimeric domain of signal transducing histidine kinase"/>
    <property type="match status" value="1"/>
</dbReference>
<protein>
    <recommendedName>
        <fullName evidence="3">histidine kinase</fullName>
        <ecNumber evidence="3">2.7.13.3</ecNumber>
    </recommendedName>
</protein>
<dbReference type="Gene3D" id="1.10.287.130">
    <property type="match status" value="1"/>
</dbReference>
<feature type="domain" description="HAMP" evidence="16">
    <location>
        <begin position="178"/>
        <end position="230"/>
    </location>
</feature>
<dbReference type="Proteomes" id="UP000199687">
    <property type="component" value="Unassembled WGS sequence"/>
</dbReference>